<dbReference type="OrthoDB" id="3140657at2759"/>
<evidence type="ECO:0008006" key="3">
    <source>
        <dbReference type="Google" id="ProtNLM"/>
    </source>
</evidence>
<proteinExistence type="predicted"/>
<organism evidence="1 2">
    <name type="scientific">Friedmanniomyces endolithicus</name>
    <dbReference type="NCBI Taxonomy" id="329885"/>
    <lineage>
        <taxon>Eukaryota</taxon>
        <taxon>Fungi</taxon>
        <taxon>Dikarya</taxon>
        <taxon>Ascomycota</taxon>
        <taxon>Pezizomycotina</taxon>
        <taxon>Dothideomycetes</taxon>
        <taxon>Dothideomycetidae</taxon>
        <taxon>Mycosphaerellales</taxon>
        <taxon>Teratosphaeriaceae</taxon>
        <taxon>Friedmanniomyces</taxon>
    </lineage>
</organism>
<sequence>MILEDLPEELIELCLEGLDKGSLQNLRLVTRFCTPRASKLLYRHVTVYCSEHSAQNARLLLNSDHLNPLIKSLTLHTYDPDVRPNIFESGAGEMPEEYETFLGDVGRFRGLRAVRLEYSEDCAVERLLTDDEENPIPELQSIEFRSKVLTALVQGLNHEEHPATKVHDLRVDCLQDVVDTTLARSDDFRAVLARLDLLALHIVSESETHPDRITPSLYLPEPYQFFGNDLRQYWLEPARENLTQLSLGHEDKYWGYLPYCNLPGLHFPKLQLLRLAKMVFTHDWQVDWLTSHGSTLTSLMLVDCPIIHGAGLAMRLRANRYPDLEPCQKAKEDVPLQSSSQWRYGKRWHDYAPRLIAGLPHLECLGIGHSRFEASQACESESRPPPVRYAQRYLGFDQFTSPCWMQPEPTFHGEVGGPAGSMVLRYENKREELEEYPDCLDKDSEALEELNEAVRRRW</sequence>
<gene>
    <name evidence="1" type="ORF">B0A54_14294</name>
</gene>
<dbReference type="Proteomes" id="UP000310066">
    <property type="component" value="Unassembled WGS sequence"/>
</dbReference>
<dbReference type="EMBL" id="NAJP01000098">
    <property type="protein sequence ID" value="TKA31160.1"/>
    <property type="molecule type" value="Genomic_DNA"/>
</dbReference>
<dbReference type="PANTHER" id="PTHR42057">
    <property type="entry name" value="F-BOX DOMAIN PROTEIN (AFU_ORTHOLOGUE AFUA_4G00200)"/>
    <property type="match status" value="1"/>
</dbReference>
<reference evidence="1 2" key="1">
    <citation type="submission" date="2017-03" db="EMBL/GenBank/DDBJ databases">
        <title>Genomes of endolithic fungi from Antarctica.</title>
        <authorList>
            <person name="Coleine C."/>
            <person name="Masonjones S."/>
            <person name="Stajich J.E."/>
        </authorList>
    </citation>
    <scope>NUCLEOTIDE SEQUENCE [LARGE SCALE GENOMIC DNA]</scope>
    <source>
        <strain evidence="1 2">CCFEE 5311</strain>
    </source>
</reference>
<comment type="caution">
    <text evidence="1">The sequence shown here is derived from an EMBL/GenBank/DDBJ whole genome shotgun (WGS) entry which is preliminary data.</text>
</comment>
<dbReference type="AlphaFoldDB" id="A0A4U0U7E7"/>
<dbReference type="PANTHER" id="PTHR42057:SF2">
    <property type="entry name" value="F-BOX DOMAIN PROTEIN (AFU_ORTHOLOGUE AFUA_4G00200)-RELATED"/>
    <property type="match status" value="1"/>
</dbReference>
<name>A0A4U0U7E7_9PEZI</name>
<evidence type="ECO:0000313" key="2">
    <source>
        <dbReference type="Proteomes" id="UP000310066"/>
    </source>
</evidence>
<accession>A0A4U0U7E7</accession>
<protein>
    <recommendedName>
        <fullName evidence="3">F-box domain-containing protein</fullName>
    </recommendedName>
</protein>
<evidence type="ECO:0000313" key="1">
    <source>
        <dbReference type="EMBL" id="TKA31160.1"/>
    </source>
</evidence>